<dbReference type="AlphaFoldDB" id="A0A9X2HW66"/>
<dbReference type="EMBL" id="JAMLDX010000032">
    <property type="protein sequence ID" value="MCP3733125.1"/>
    <property type="molecule type" value="Genomic_DNA"/>
</dbReference>
<keyword evidence="2" id="KW-1185">Reference proteome</keyword>
<sequence length="358" mass="39653">MLTMLTRICERLQSNAYVNEAAISHGIVTPILGMLGWDSADPDQLVPEYRVDNGFVDFALIGLNRTPAIFIEVKGRGKAADGDRQLFSYAFHHGVPLCVLTDGAVWNFYVPSGIGSYEDRRVYRLQLDERTPAECEEIFQRYLSRDRVRSGESFADAQRDHQTAIGRRQAAAVLPRAWAELIAERDDRILETLAEKVEALSGYRPNAGEAEAFLDALKPARPAAEPRATAPATVLPSPSAPAQATDRTVHYTLFDQAFESPNASRALVDILRALAARDPSRIGDLADAVRTSRMAHVGRSLAEINPRKPEIARAVEFSPGWMVGLNIDNRTKMMIVRAASDVWRLNMPRDLDITMPNG</sequence>
<protein>
    <submittedName>
        <fullName evidence="1">Uncharacterized protein</fullName>
    </submittedName>
</protein>
<gene>
    <name evidence="1" type="ORF">M9978_22210</name>
</gene>
<name>A0A9X2HW66_9SPHN</name>
<reference evidence="1" key="1">
    <citation type="submission" date="2022-05" db="EMBL/GenBank/DDBJ databases">
        <title>Sphingomonas sp. strain MG17 Genome sequencing and assembly.</title>
        <authorList>
            <person name="Kim I."/>
        </authorList>
    </citation>
    <scope>NUCLEOTIDE SEQUENCE</scope>
    <source>
        <strain evidence="1">MG17</strain>
    </source>
</reference>
<dbReference type="RefSeq" id="WP_254297242.1">
    <property type="nucleotide sequence ID" value="NZ_JAMLDX010000032.1"/>
</dbReference>
<comment type="caution">
    <text evidence="1">The sequence shown here is derived from an EMBL/GenBank/DDBJ whole genome shotgun (WGS) entry which is preliminary data.</text>
</comment>
<accession>A0A9X2HW66</accession>
<proteinExistence type="predicted"/>
<evidence type="ECO:0000313" key="1">
    <source>
        <dbReference type="EMBL" id="MCP3733125.1"/>
    </source>
</evidence>
<dbReference type="Proteomes" id="UP001139451">
    <property type="component" value="Unassembled WGS sequence"/>
</dbReference>
<evidence type="ECO:0000313" key="2">
    <source>
        <dbReference type="Proteomes" id="UP001139451"/>
    </source>
</evidence>
<organism evidence="1 2">
    <name type="scientific">Sphingomonas tagetis</name>
    <dbReference type="NCBI Taxonomy" id="2949092"/>
    <lineage>
        <taxon>Bacteria</taxon>
        <taxon>Pseudomonadati</taxon>
        <taxon>Pseudomonadota</taxon>
        <taxon>Alphaproteobacteria</taxon>
        <taxon>Sphingomonadales</taxon>
        <taxon>Sphingomonadaceae</taxon>
        <taxon>Sphingomonas</taxon>
    </lineage>
</organism>